<gene>
    <name evidence="3" type="ORF">DM860_000761</name>
</gene>
<feature type="transmembrane region" description="Helical" evidence="2">
    <location>
        <begin position="36"/>
        <end position="55"/>
    </location>
</feature>
<dbReference type="EMBL" id="NQVE01000215">
    <property type="protein sequence ID" value="RAL38067.1"/>
    <property type="molecule type" value="Genomic_DNA"/>
</dbReference>
<sequence>MADTHKTNPPEEVKRSGQNPGGGGGGVLHQRRQLPFSLPTVALAGIAISGALWYFTLYVKKKPEANAVDVAKVASGGGGVESTHPRN</sequence>
<organism evidence="3 4">
    <name type="scientific">Cuscuta australis</name>
    <dbReference type="NCBI Taxonomy" id="267555"/>
    <lineage>
        <taxon>Eukaryota</taxon>
        <taxon>Viridiplantae</taxon>
        <taxon>Streptophyta</taxon>
        <taxon>Embryophyta</taxon>
        <taxon>Tracheophyta</taxon>
        <taxon>Spermatophyta</taxon>
        <taxon>Magnoliopsida</taxon>
        <taxon>eudicotyledons</taxon>
        <taxon>Gunneridae</taxon>
        <taxon>Pentapetalae</taxon>
        <taxon>asterids</taxon>
        <taxon>lamiids</taxon>
        <taxon>Solanales</taxon>
        <taxon>Convolvulaceae</taxon>
        <taxon>Cuscuteae</taxon>
        <taxon>Cuscuta</taxon>
        <taxon>Cuscuta subgen. Grammica</taxon>
        <taxon>Cuscuta sect. Cleistogrammica</taxon>
    </lineage>
</organism>
<dbReference type="AlphaFoldDB" id="A0A328CX43"/>
<protein>
    <submittedName>
        <fullName evidence="3">Uncharacterized protein</fullName>
    </submittedName>
</protein>
<feature type="region of interest" description="Disordered" evidence="1">
    <location>
        <begin position="1"/>
        <end position="30"/>
    </location>
</feature>
<proteinExistence type="predicted"/>
<accession>A0A328CX43</accession>
<evidence type="ECO:0000313" key="3">
    <source>
        <dbReference type="EMBL" id="RAL38067.1"/>
    </source>
</evidence>
<keyword evidence="2" id="KW-0472">Membrane</keyword>
<reference evidence="3 4" key="1">
    <citation type="submission" date="2018-06" db="EMBL/GenBank/DDBJ databases">
        <title>The Genome of Cuscuta australis (Dodder) Provides Insight into the Evolution of Plant Parasitism.</title>
        <authorList>
            <person name="Liu H."/>
        </authorList>
    </citation>
    <scope>NUCLEOTIDE SEQUENCE [LARGE SCALE GENOMIC DNA]</scope>
    <source>
        <strain evidence="4">cv. Yunnan</strain>
        <tissue evidence="3">Vines</tissue>
    </source>
</reference>
<dbReference type="Proteomes" id="UP000249390">
    <property type="component" value="Unassembled WGS sequence"/>
</dbReference>
<keyword evidence="2" id="KW-1133">Transmembrane helix</keyword>
<evidence type="ECO:0000256" key="1">
    <source>
        <dbReference type="SAM" id="MobiDB-lite"/>
    </source>
</evidence>
<feature type="compositionally biased region" description="Basic and acidic residues" evidence="1">
    <location>
        <begin position="1"/>
        <end position="15"/>
    </location>
</feature>
<evidence type="ECO:0000313" key="4">
    <source>
        <dbReference type="Proteomes" id="UP000249390"/>
    </source>
</evidence>
<keyword evidence="4" id="KW-1185">Reference proteome</keyword>
<evidence type="ECO:0000256" key="2">
    <source>
        <dbReference type="SAM" id="Phobius"/>
    </source>
</evidence>
<name>A0A328CX43_9ASTE</name>
<keyword evidence="2" id="KW-0812">Transmembrane</keyword>
<comment type="caution">
    <text evidence="3">The sequence shown here is derived from an EMBL/GenBank/DDBJ whole genome shotgun (WGS) entry which is preliminary data.</text>
</comment>